<keyword evidence="2" id="KW-0805">Transcription regulation</keyword>
<feature type="region of interest" description="Disordered" evidence="6">
    <location>
        <begin position="309"/>
        <end position="328"/>
    </location>
</feature>
<dbReference type="STRING" id="1230905.A0A1G4J242"/>
<proteinExistence type="inferred from homology"/>
<dbReference type="InterPro" id="IPR003120">
    <property type="entry name" value="Ste12"/>
</dbReference>
<dbReference type="GO" id="GO:2000220">
    <property type="term" value="P:regulation of pseudohyphal growth"/>
    <property type="evidence" value="ECO:0007669"/>
    <property type="project" value="TreeGrafter"/>
</dbReference>
<dbReference type="Proteomes" id="UP000191024">
    <property type="component" value="Chromosome C"/>
</dbReference>
<dbReference type="PANTHER" id="PTHR47427">
    <property type="entry name" value="PROTEIN STE12"/>
    <property type="match status" value="1"/>
</dbReference>
<evidence type="ECO:0000256" key="4">
    <source>
        <dbReference type="ARBA" id="ARBA00023242"/>
    </source>
</evidence>
<dbReference type="Pfam" id="PF02200">
    <property type="entry name" value="STE"/>
    <property type="match status" value="1"/>
</dbReference>
<dbReference type="OrthoDB" id="1095242at2759"/>
<evidence type="ECO:0000256" key="1">
    <source>
        <dbReference type="ARBA" id="ARBA00004123"/>
    </source>
</evidence>
<evidence type="ECO:0000256" key="3">
    <source>
        <dbReference type="ARBA" id="ARBA00023163"/>
    </source>
</evidence>
<dbReference type="GO" id="GO:0005634">
    <property type="term" value="C:nucleus"/>
    <property type="evidence" value="ECO:0007669"/>
    <property type="project" value="UniProtKB-SubCell"/>
</dbReference>
<dbReference type="InterPro" id="IPR052127">
    <property type="entry name" value="STE12_transcription_factor"/>
</dbReference>
<keyword evidence="3" id="KW-0804">Transcription</keyword>
<protein>
    <submittedName>
        <fullName evidence="7">LAMI_0C04148g1_1</fullName>
    </submittedName>
</protein>
<dbReference type="PANTHER" id="PTHR47427:SF1">
    <property type="entry name" value="PROTEIN STE12"/>
    <property type="match status" value="1"/>
</dbReference>
<dbReference type="AlphaFoldDB" id="A0A1G4J242"/>
<feature type="region of interest" description="Disordered" evidence="6">
    <location>
        <begin position="593"/>
        <end position="686"/>
    </location>
</feature>
<accession>A0A1G4J242</accession>
<feature type="compositionally biased region" description="Basic residues" evidence="6">
    <location>
        <begin position="622"/>
        <end position="631"/>
    </location>
</feature>
<comment type="similarity">
    <text evidence="5">Belongs to the STE12 transcription factor family.</text>
</comment>
<keyword evidence="8" id="KW-1185">Reference proteome</keyword>
<feature type="region of interest" description="Disordered" evidence="6">
    <location>
        <begin position="426"/>
        <end position="470"/>
    </location>
</feature>
<evidence type="ECO:0000313" key="7">
    <source>
        <dbReference type="EMBL" id="SCU83679.1"/>
    </source>
</evidence>
<feature type="compositionally biased region" description="Polar residues" evidence="6">
    <location>
        <begin position="597"/>
        <end position="619"/>
    </location>
</feature>
<dbReference type="SMART" id="SM00424">
    <property type="entry name" value="STE"/>
    <property type="match status" value="1"/>
</dbReference>
<comment type="subcellular location">
    <subcellularLocation>
        <location evidence="1">Nucleus</location>
    </subcellularLocation>
</comment>
<dbReference type="GO" id="GO:1990527">
    <property type="term" value="C:Tec1p-Ste12p-Dig1p complex"/>
    <property type="evidence" value="ECO:0007669"/>
    <property type="project" value="TreeGrafter"/>
</dbReference>
<keyword evidence="4" id="KW-0539">Nucleus</keyword>
<evidence type="ECO:0000256" key="6">
    <source>
        <dbReference type="SAM" id="MobiDB-lite"/>
    </source>
</evidence>
<reference evidence="8" key="1">
    <citation type="submission" date="2016-03" db="EMBL/GenBank/DDBJ databases">
        <authorList>
            <person name="Devillers H."/>
        </authorList>
    </citation>
    <scope>NUCLEOTIDE SEQUENCE [LARGE SCALE GENOMIC DNA]</scope>
</reference>
<name>A0A1G4J242_9SACH</name>
<dbReference type="GO" id="GO:0003700">
    <property type="term" value="F:DNA-binding transcription factor activity"/>
    <property type="evidence" value="ECO:0007669"/>
    <property type="project" value="InterPro"/>
</dbReference>
<evidence type="ECO:0000313" key="8">
    <source>
        <dbReference type="Proteomes" id="UP000191024"/>
    </source>
</evidence>
<dbReference type="EMBL" id="LT598466">
    <property type="protein sequence ID" value="SCU83679.1"/>
    <property type="molecule type" value="Genomic_DNA"/>
</dbReference>
<gene>
    <name evidence="7" type="ORF">LAMI_0C04148G</name>
</gene>
<evidence type="ECO:0000256" key="2">
    <source>
        <dbReference type="ARBA" id="ARBA00023015"/>
    </source>
</evidence>
<evidence type="ECO:0000256" key="5">
    <source>
        <dbReference type="ARBA" id="ARBA00024345"/>
    </source>
</evidence>
<dbReference type="GO" id="GO:1990526">
    <property type="term" value="C:Ste12p-Dig1p-Dig2p complex"/>
    <property type="evidence" value="ECO:0007669"/>
    <property type="project" value="TreeGrafter"/>
</dbReference>
<organism evidence="7 8">
    <name type="scientific">Lachancea mirantina</name>
    <dbReference type="NCBI Taxonomy" id="1230905"/>
    <lineage>
        <taxon>Eukaryota</taxon>
        <taxon>Fungi</taxon>
        <taxon>Dikarya</taxon>
        <taxon>Ascomycota</taxon>
        <taxon>Saccharomycotina</taxon>
        <taxon>Saccharomycetes</taxon>
        <taxon>Saccharomycetales</taxon>
        <taxon>Saccharomycetaceae</taxon>
        <taxon>Lachancea</taxon>
    </lineage>
</organism>
<sequence length="686" mass="75978">MAQTQLKTQEILRSPQDNAGGVTASSPSEVEESLRLIEDLKFFLATAPANWQENQIIRRYYLNNDQGFVSCVFWNNLYYVTGTDIVKCCVYRMQKFGRQVVDRKKFEEGIFSDLRNLKCGVDATLELPRSEFLSFLFKNMCLKTQKKQKVFFWFSVPHNKLFADALERDLKRQLAGQVPTTKPASEPALSFTYDDNSGLTLYEQLSEHMSGKLGVSRPGSHAATEVAVEAATLSSKSIPVAAAAAGYGYPVKNLKPEVHSIKKEESAAALQFDPDDEVAAIPTRDALPINSSPDGTSPMAQHLRLDSASQAPPSLLDDPPPAEDDFPLDYFPVEVEYPQDPLPSGNDPLGYGDEFDDRYAQMAPGPSATTDFYENQLFLEEAAIFTPVVASAARYAFHVPAPPPPMSAARSHFMTNGEFYASYMKGNNRGKGTGPDITHDRSDDDPADDQEVVDSSKPGPDPRPPVQGWHPYGNHFTGRYPYSIAEAQFGGSDPYLTRSYTMDDYLCDNPSLYAPDAFTTAPFSPMHSQMGARPFTPGLRIAAMPPTTQYVPVSSYPGKPVMSASTKTHPMNPYYQPSSHFQRWGNVHGHLKGFPSIQATSAPQGTSMQNHHHASNSVSRPHFGRQNKVSKRPVALQKKSQRNRFQKLFNRDPNTLDVVSRDYSDDLEPKELNGSLAGSPDTEINN</sequence>
<feature type="compositionally biased region" description="Basic and acidic residues" evidence="6">
    <location>
        <begin position="659"/>
        <end position="671"/>
    </location>
</feature>